<accession>A0A6C0ACK4</accession>
<feature type="transmembrane region" description="Helical" evidence="1">
    <location>
        <begin position="125"/>
        <end position="146"/>
    </location>
</feature>
<keyword evidence="1" id="KW-1133">Transmembrane helix</keyword>
<dbReference type="AlphaFoldDB" id="A0A6C0ACK4"/>
<evidence type="ECO:0000256" key="1">
    <source>
        <dbReference type="SAM" id="Phobius"/>
    </source>
</evidence>
<protein>
    <recommendedName>
        <fullName evidence="3">TLC domain-containing protein</fullName>
    </recommendedName>
</protein>
<feature type="transmembrane region" description="Helical" evidence="1">
    <location>
        <begin position="102"/>
        <end position="118"/>
    </location>
</feature>
<feature type="transmembrane region" description="Helical" evidence="1">
    <location>
        <begin position="218"/>
        <end position="237"/>
    </location>
</feature>
<organism evidence="2">
    <name type="scientific">viral metagenome</name>
    <dbReference type="NCBI Taxonomy" id="1070528"/>
    <lineage>
        <taxon>unclassified sequences</taxon>
        <taxon>metagenomes</taxon>
        <taxon>organismal metagenomes</taxon>
    </lineage>
</organism>
<evidence type="ECO:0000313" key="2">
    <source>
        <dbReference type="EMBL" id="QHS77321.1"/>
    </source>
</evidence>
<dbReference type="EMBL" id="MN740545">
    <property type="protein sequence ID" value="QHS77321.1"/>
    <property type="molecule type" value="Genomic_DNA"/>
</dbReference>
<feature type="transmembrane region" description="Helical" evidence="1">
    <location>
        <begin position="193"/>
        <end position="212"/>
    </location>
</feature>
<sequence length="257" mass="30179">MIIKDILIEQVINMAYILMIFGFLYLADKLILLFDTKVYYKSKTYAKLKNTISIERLEIKNIERRWYFIHTLSNLFITIKCFHDVVFVLFNPLKAVDGEFNTISIATAIALHLYHVYMCKKNMDIIDWIHHILNAFLVGFTTLFYYKGRLVNFINFFICGLPGGLDYLCLTLNKYGLMSRFVEKRINVFQNNWIRSPGILTGCVIGYINFVTNKSNHNPIVMFLLLLFNAGNCIYFAERVTINYGYYKKNKEVNKII</sequence>
<evidence type="ECO:0008006" key="3">
    <source>
        <dbReference type="Google" id="ProtNLM"/>
    </source>
</evidence>
<feature type="transmembrane region" description="Helical" evidence="1">
    <location>
        <begin position="152"/>
        <end position="172"/>
    </location>
</feature>
<feature type="transmembrane region" description="Helical" evidence="1">
    <location>
        <begin position="6"/>
        <end position="27"/>
    </location>
</feature>
<keyword evidence="1" id="KW-0472">Membrane</keyword>
<reference evidence="2" key="1">
    <citation type="journal article" date="2020" name="Nature">
        <title>Giant virus diversity and host interactions through global metagenomics.</title>
        <authorList>
            <person name="Schulz F."/>
            <person name="Roux S."/>
            <person name="Paez-Espino D."/>
            <person name="Jungbluth S."/>
            <person name="Walsh D.A."/>
            <person name="Denef V.J."/>
            <person name="McMahon K.D."/>
            <person name="Konstantinidis K.T."/>
            <person name="Eloe-Fadrosh E.A."/>
            <person name="Kyrpides N.C."/>
            <person name="Woyke T."/>
        </authorList>
    </citation>
    <scope>NUCLEOTIDE SEQUENCE</scope>
    <source>
        <strain evidence="2">GVMAG-S-1004661-13</strain>
    </source>
</reference>
<keyword evidence="1" id="KW-0812">Transmembrane</keyword>
<feature type="transmembrane region" description="Helical" evidence="1">
    <location>
        <begin position="66"/>
        <end position="90"/>
    </location>
</feature>
<proteinExistence type="predicted"/>
<name>A0A6C0ACK4_9ZZZZ</name>